<feature type="transmembrane region" description="Helical" evidence="1">
    <location>
        <begin position="237"/>
        <end position="256"/>
    </location>
</feature>
<feature type="transmembrane region" description="Helical" evidence="1">
    <location>
        <begin position="493"/>
        <end position="519"/>
    </location>
</feature>
<accession>A0ABN6FJ06</accession>
<feature type="transmembrane region" description="Helical" evidence="1">
    <location>
        <begin position="412"/>
        <end position="440"/>
    </location>
</feature>
<sequence>MVAHLIRLKLLLVRNGLRRSPWQLVGIVIGALYGLWLLFLAVAGLVLLRAVPTDLAGTVLALAGALLVVGWALTPVIFSGVDLTLDPARFALFPIPLRQLLLGQAAAGLIGVPGVCTALALAATTITWARGPLPFAVAVLGAVLALGLCVVLSRLVASVASELASSRRFRDVSRIVLIVPLVLLGPAISLMARGIGDSGTTGVAAAAHVLGWTPLGAPFSAPADAADGRVLEALAKLLIAAAGLALAAWGWSWALARALESPGSRSSGGAGARAASRRGLGAFGWMPPTPAGAVAARALTYWIRDPRYTAGLIVVPLLPVILYVSSLTGRGAHGSLLEGPFIIAGPLAAFILAWSISADVSYDSTAFSLHVAAGLRGRSDRLGRAAALLLFAFPTVAVLTILPFLLAGDWRLAPAFLGLSLGVLLSGVGLSSLVSARYTVVVPLPGESPFKRPAGNSAQTLLVQLGGMVVLGILVAPEIVLAVLAVTTGSAGYAWAVLGVGSVLGAALLVGGILLGGLLMDRRAPELYASLTRVR</sequence>
<feature type="transmembrane region" description="Helical" evidence="1">
    <location>
        <begin position="382"/>
        <end position="406"/>
    </location>
</feature>
<dbReference type="EMBL" id="AP024525">
    <property type="protein sequence ID" value="BCT76661.1"/>
    <property type="molecule type" value="Genomic_DNA"/>
</dbReference>
<feature type="transmembrane region" description="Helical" evidence="1">
    <location>
        <begin position="135"/>
        <end position="160"/>
    </location>
</feature>
<evidence type="ECO:0000313" key="3">
    <source>
        <dbReference type="Proteomes" id="UP001319861"/>
    </source>
</evidence>
<feature type="transmembrane region" description="Helical" evidence="1">
    <location>
        <begin position="60"/>
        <end position="85"/>
    </location>
</feature>
<evidence type="ECO:0000256" key="1">
    <source>
        <dbReference type="SAM" id="Phobius"/>
    </source>
</evidence>
<feature type="transmembrane region" description="Helical" evidence="1">
    <location>
        <begin position="341"/>
        <end position="362"/>
    </location>
</feature>
<gene>
    <name evidence="2" type="ORF">SCMU_25030</name>
</gene>
<dbReference type="RefSeq" id="WP_229229452.1">
    <property type="nucleotide sequence ID" value="NZ_AP024525.1"/>
</dbReference>
<feature type="transmembrane region" description="Helical" evidence="1">
    <location>
        <begin position="172"/>
        <end position="192"/>
    </location>
</feature>
<keyword evidence="3" id="KW-1185">Reference proteome</keyword>
<keyword evidence="1" id="KW-0472">Membrane</keyword>
<dbReference type="Proteomes" id="UP001319861">
    <property type="component" value="Chromosome"/>
</dbReference>
<evidence type="ECO:0000313" key="2">
    <source>
        <dbReference type="EMBL" id="BCT76661.1"/>
    </source>
</evidence>
<feature type="transmembrane region" description="Helical" evidence="1">
    <location>
        <begin position="106"/>
        <end position="129"/>
    </location>
</feature>
<name>A0ABN6FJ06_SINCY</name>
<proteinExistence type="predicted"/>
<keyword evidence="1" id="KW-1133">Transmembrane helix</keyword>
<feature type="transmembrane region" description="Helical" evidence="1">
    <location>
        <begin position="461"/>
        <end position="487"/>
    </location>
</feature>
<protein>
    <submittedName>
        <fullName evidence="2">Transporter</fullName>
    </submittedName>
</protein>
<feature type="transmembrane region" description="Helical" evidence="1">
    <location>
        <begin position="21"/>
        <end position="48"/>
    </location>
</feature>
<feature type="transmembrane region" description="Helical" evidence="1">
    <location>
        <begin position="308"/>
        <end position="329"/>
    </location>
</feature>
<reference evidence="2 3" key="1">
    <citation type="journal article" date="2021" name="J. Biosci. Bioeng.">
        <title>Identification and characterization of a chc gene cluster responsible for the aromatization pathway of cyclohexanecarboxylate degradation in Sinomonas cyclohexanicum ATCC 51369.</title>
        <authorList>
            <person name="Yamamoto T."/>
            <person name="Hasegawa Y."/>
            <person name="Lau P.C.K."/>
            <person name="Iwaki H."/>
        </authorList>
    </citation>
    <scope>NUCLEOTIDE SEQUENCE [LARGE SCALE GENOMIC DNA]</scope>
    <source>
        <strain evidence="2 3">ATCC 51369</strain>
    </source>
</reference>
<keyword evidence="1" id="KW-0812">Transmembrane</keyword>
<organism evidence="2 3">
    <name type="scientific">Sinomonas cyclohexanicum</name>
    <name type="common">Corynebacterium cyclohexanicum</name>
    <dbReference type="NCBI Taxonomy" id="322009"/>
    <lineage>
        <taxon>Bacteria</taxon>
        <taxon>Bacillati</taxon>
        <taxon>Actinomycetota</taxon>
        <taxon>Actinomycetes</taxon>
        <taxon>Micrococcales</taxon>
        <taxon>Micrococcaceae</taxon>
        <taxon>Sinomonas</taxon>
    </lineage>
</organism>